<name>A0AA39SGU1_ACESA</name>
<protein>
    <submittedName>
        <fullName evidence="2">Uncharacterized protein</fullName>
    </submittedName>
</protein>
<evidence type="ECO:0000313" key="2">
    <source>
        <dbReference type="EMBL" id="KAK0590828.1"/>
    </source>
</evidence>
<evidence type="ECO:0000256" key="1">
    <source>
        <dbReference type="SAM" id="MobiDB-lite"/>
    </source>
</evidence>
<dbReference type="EMBL" id="JAUESC010000381">
    <property type="protein sequence ID" value="KAK0590828.1"/>
    <property type="molecule type" value="Genomic_DNA"/>
</dbReference>
<reference evidence="2" key="1">
    <citation type="journal article" date="2022" name="Plant J.">
        <title>Strategies of tolerance reflected in two North American maple genomes.</title>
        <authorList>
            <person name="McEvoy S.L."/>
            <person name="Sezen U.U."/>
            <person name="Trouern-Trend A."/>
            <person name="McMahon S.M."/>
            <person name="Schaberg P.G."/>
            <person name="Yang J."/>
            <person name="Wegrzyn J.L."/>
            <person name="Swenson N.G."/>
        </authorList>
    </citation>
    <scope>NUCLEOTIDE SEQUENCE</scope>
    <source>
        <strain evidence="2">NS2018</strain>
    </source>
</reference>
<comment type="caution">
    <text evidence="2">The sequence shown here is derived from an EMBL/GenBank/DDBJ whole genome shotgun (WGS) entry which is preliminary data.</text>
</comment>
<keyword evidence="3" id="KW-1185">Reference proteome</keyword>
<gene>
    <name evidence="2" type="ORF">LWI29_032217</name>
</gene>
<dbReference type="AlphaFoldDB" id="A0AA39SGU1"/>
<accession>A0AA39SGU1</accession>
<feature type="region of interest" description="Disordered" evidence="1">
    <location>
        <begin position="236"/>
        <end position="288"/>
    </location>
</feature>
<organism evidence="2 3">
    <name type="scientific">Acer saccharum</name>
    <name type="common">Sugar maple</name>
    <dbReference type="NCBI Taxonomy" id="4024"/>
    <lineage>
        <taxon>Eukaryota</taxon>
        <taxon>Viridiplantae</taxon>
        <taxon>Streptophyta</taxon>
        <taxon>Embryophyta</taxon>
        <taxon>Tracheophyta</taxon>
        <taxon>Spermatophyta</taxon>
        <taxon>Magnoliopsida</taxon>
        <taxon>eudicotyledons</taxon>
        <taxon>Gunneridae</taxon>
        <taxon>Pentapetalae</taxon>
        <taxon>rosids</taxon>
        <taxon>malvids</taxon>
        <taxon>Sapindales</taxon>
        <taxon>Sapindaceae</taxon>
        <taxon>Hippocastanoideae</taxon>
        <taxon>Acereae</taxon>
        <taxon>Acer</taxon>
    </lineage>
</organism>
<proteinExistence type="predicted"/>
<evidence type="ECO:0000313" key="3">
    <source>
        <dbReference type="Proteomes" id="UP001168877"/>
    </source>
</evidence>
<reference evidence="2" key="2">
    <citation type="submission" date="2023-06" db="EMBL/GenBank/DDBJ databases">
        <authorList>
            <person name="Swenson N.G."/>
            <person name="Wegrzyn J.L."/>
            <person name="Mcevoy S.L."/>
        </authorList>
    </citation>
    <scope>NUCLEOTIDE SEQUENCE</scope>
    <source>
        <strain evidence="2">NS2018</strain>
        <tissue evidence="2">Leaf</tissue>
    </source>
</reference>
<dbReference type="Proteomes" id="UP001168877">
    <property type="component" value="Unassembled WGS sequence"/>
</dbReference>
<sequence length="288" mass="31606">MEEASFIVKVEIEPIPVSLSWLNQFLDLDDFSLDKPENSLCSSDFEIQEGRETNRGLNKSQLLDVAKKRKSKPFADRSSRKDDCSFPKLVRFQNCGVGGAPTDVDKGKKHSWLIKGGLGGYGWVCLIWCSSGLIEGGFDWVCLIWCRFGLIEGNYSNKNISDGLLQDGPPLLGPSKGTDGILSVQEEGELISYRINSVGQGCVTHKRISGITIDLMGECEAEDHLGQSFLQQTDQGVGSLENRSHSDRSSKSSTSFLQKDAEAVTQPKTPNKKKGERNAGPPKSCNED</sequence>